<dbReference type="EMBL" id="UOGK01000363">
    <property type="protein sequence ID" value="VAX40256.1"/>
    <property type="molecule type" value="Genomic_DNA"/>
</dbReference>
<name>A0A3B1DBN3_9ZZZZ</name>
<dbReference type="Gene3D" id="3.40.50.1820">
    <property type="entry name" value="alpha/beta hydrolase"/>
    <property type="match status" value="1"/>
</dbReference>
<dbReference type="Pfam" id="PF05448">
    <property type="entry name" value="AXE1"/>
    <property type="match status" value="1"/>
</dbReference>
<sequence length="375" mass="40679">MPPPDDFGFSPVATLAHVAELTPATMHRPFWNQWRERLSACTPRLLPAEPEDPADPTATHQFESLGSVRIGCALGLPPAGTPVRAGLVTTHGYQGREPLEHATRRWRNLTARGVAVLVLRVRGYPGSQLDVGDWTGDPASLGWITHGFPASLQRSDDALAWSLPLAVADVACGARALHEWLRSRAKTKTSTPLPIFLHGESFGGGLAVMAAAQMPAGFMRFERLALALPTFGDWAWRLAEPSRMAFGAGAHLRTLLRSIAPPDALDTLRLCDAAIHAERVLVPTLCKLALRDEVVPAPAAAAVYNALGADPGHKWRFLVPEGHTEPSLACARRHALFERCMTDFLDPANDPAEAMTPWEPMLVEGDHAPKANRNF</sequence>
<dbReference type="InterPro" id="IPR029058">
    <property type="entry name" value="AB_hydrolase_fold"/>
</dbReference>
<proteinExistence type="predicted"/>
<evidence type="ECO:0000259" key="1">
    <source>
        <dbReference type="Pfam" id="PF05448"/>
    </source>
</evidence>
<dbReference type="InterPro" id="IPR008391">
    <property type="entry name" value="AXE1_dom"/>
</dbReference>
<protein>
    <recommendedName>
        <fullName evidence="1">Acetyl xylan esterase domain-containing protein</fullName>
    </recommendedName>
</protein>
<reference evidence="2" key="1">
    <citation type="submission" date="2018-06" db="EMBL/GenBank/DDBJ databases">
        <authorList>
            <person name="Zhirakovskaya E."/>
        </authorList>
    </citation>
    <scope>NUCLEOTIDE SEQUENCE</scope>
</reference>
<accession>A0A3B1DBN3</accession>
<evidence type="ECO:0000313" key="2">
    <source>
        <dbReference type="EMBL" id="VAX40256.1"/>
    </source>
</evidence>
<organism evidence="2">
    <name type="scientific">hydrothermal vent metagenome</name>
    <dbReference type="NCBI Taxonomy" id="652676"/>
    <lineage>
        <taxon>unclassified sequences</taxon>
        <taxon>metagenomes</taxon>
        <taxon>ecological metagenomes</taxon>
    </lineage>
</organism>
<dbReference type="AlphaFoldDB" id="A0A3B1DBN3"/>
<dbReference type="SUPFAM" id="SSF53474">
    <property type="entry name" value="alpha/beta-Hydrolases"/>
    <property type="match status" value="1"/>
</dbReference>
<feature type="domain" description="Acetyl xylan esterase" evidence="1">
    <location>
        <begin position="60"/>
        <end position="309"/>
    </location>
</feature>
<gene>
    <name evidence="2" type="ORF">MNBD_PLANCTO03-1503</name>
</gene>